<dbReference type="PANTHER" id="PTHR30386:SF24">
    <property type="entry name" value="MULTIDRUG RESISTANCE EFFLUX PUMP"/>
    <property type="match status" value="1"/>
</dbReference>
<evidence type="ECO:0000256" key="2">
    <source>
        <dbReference type="SAM" id="MobiDB-lite"/>
    </source>
</evidence>
<keyword evidence="1" id="KW-0175">Coiled coil</keyword>
<dbReference type="Gene3D" id="1.10.287.470">
    <property type="entry name" value="Helix hairpin bin"/>
    <property type="match status" value="1"/>
</dbReference>
<dbReference type="Pfam" id="PF25876">
    <property type="entry name" value="HH_MFP_RND"/>
    <property type="match status" value="1"/>
</dbReference>
<keyword evidence="3" id="KW-1133">Transmembrane helix</keyword>
<keyword evidence="3" id="KW-0472">Membrane</keyword>
<accession>A0A504UI58</accession>
<dbReference type="Pfam" id="PF25917">
    <property type="entry name" value="BSH_RND"/>
    <property type="match status" value="1"/>
</dbReference>
<dbReference type="Gene3D" id="2.40.50.100">
    <property type="match status" value="1"/>
</dbReference>
<comment type="caution">
    <text evidence="6">The sequence shown here is derived from an EMBL/GenBank/DDBJ whole genome shotgun (WGS) entry which is preliminary data.</text>
</comment>
<proteinExistence type="predicted"/>
<dbReference type="Gene3D" id="2.40.30.170">
    <property type="match status" value="1"/>
</dbReference>
<feature type="compositionally biased region" description="Polar residues" evidence="2">
    <location>
        <begin position="1"/>
        <end position="19"/>
    </location>
</feature>
<feature type="domain" description="Multidrug resistance protein MdtA-like alpha-helical hairpin" evidence="4">
    <location>
        <begin position="168"/>
        <end position="234"/>
    </location>
</feature>
<evidence type="ECO:0000313" key="6">
    <source>
        <dbReference type="EMBL" id="TPP06561.1"/>
    </source>
</evidence>
<feature type="transmembrane region" description="Helical" evidence="3">
    <location>
        <begin position="61"/>
        <end position="78"/>
    </location>
</feature>
<evidence type="ECO:0000313" key="7">
    <source>
        <dbReference type="Proteomes" id="UP000316429"/>
    </source>
</evidence>
<evidence type="ECO:0000256" key="3">
    <source>
        <dbReference type="SAM" id="Phobius"/>
    </source>
</evidence>
<protein>
    <submittedName>
        <fullName evidence="6">HlyD family secretion protein</fullName>
    </submittedName>
</protein>
<dbReference type="InterPro" id="IPR050739">
    <property type="entry name" value="MFP"/>
</dbReference>
<organism evidence="6 7">
    <name type="scientific">Rhizobium glycinendophyticum</name>
    <dbReference type="NCBI Taxonomy" id="2589807"/>
    <lineage>
        <taxon>Bacteria</taxon>
        <taxon>Pseudomonadati</taxon>
        <taxon>Pseudomonadota</taxon>
        <taxon>Alphaproteobacteria</taxon>
        <taxon>Hyphomicrobiales</taxon>
        <taxon>Rhizobiaceae</taxon>
        <taxon>Rhizobium/Agrobacterium group</taxon>
        <taxon>Rhizobium</taxon>
    </lineage>
</organism>
<feature type="region of interest" description="Disordered" evidence="2">
    <location>
        <begin position="1"/>
        <end position="42"/>
    </location>
</feature>
<keyword evidence="7" id="KW-1185">Reference proteome</keyword>
<dbReference type="AlphaFoldDB" id="A0A504UI58"/>
<name>A0A504UI58_9HYPH</name>
<dbReference type="SUPFAM" id="SSF111369">
    <property type="entry name" value="HlyD-like secretion proteins"/>
    <property type="match status" value="2"/>
</dbReference>
<evidence type="ECO:0000259" key="4">
    <source>
        <dbReference type="Pfam" id="PF25876"/>
    </source>
</evidence>
<dbReference type="OrthoDB" id="9811754at2"/>
<keyword evidence="3" id="KW-0812">Transmembrane</keyword>
<dbReference type="Proteomes" id="UP000316429">
    <property type="component" value="Unassembled WGS sequence"/>
</dbReference>
<evidence type="ECO:0000256" key="1">
    <source>
        <dbReference type="SAM" id="Coils"/>
    </source>
</evidence>
<evidence type="ECO:0000259" key="5">
    <source>
        <dbReference type="Pfam" id="PF25917"/>
    </source>
</evidence>
<dbReference type="InterPro" id="IPR058625">
    <property type="entry name" value="MdtA-like_BSH"/>
</dbReference>
<dbReference type="InterPro" id="IPR058624">
    <property type="entry name" value="MdtA-like_HH"/>
</dbReference>
<dbReference type="PANTHER" id="PTHR30386">
    <property type="entry name" value="MEMBRANE FUSION SUBUNIT OF EMRAB-TOLC MULTIDRUG EFFLUX PUMP"/>
    <property type="match status" value="1"/>
</dbReference>
<sequence length="407" mass="42475">MPMSSTHRSTAFRSSSSPLDRNEDVSETQLEPGTPSVAEKPAAVAPVAAQAAAPKKRRSPVLPVVLLAILGGGAWYGYEWWTNGRFMVSTEDAYIEGDIAIISPKISGYVEKVNVDSNQFVHAGDPLVTLDGGDYQIALEQAQANKTSAELAVKRIDAQIIGGEASIAQARAQLGALQAAVRGAEITAKRATDLAAKSVGTTADLDNAKVALDQANANLVAGEAAVASAEANLSLLKAQRDEALSTVRLQDLAIDKAQRDLDFTVLKAPYDGVVGNLAVQDGDLVSAGKRLAALVPTSELYIEANFKETQIAHLVPGSKVSIHVDAYGEKPLEGTVTSIAPASGAIFSMLPAENATGNFTKVVQRVPVRIALPKDALAGGHLRAGLSVIVDVDTRTAPDAQAVATSR</sequence>
<dbReference type="GO" id="GO:0055085">
    <property type="term" value="P:transmembrane transport"/>
    <property type="evidence" value="ECO:0007669"/>
    <property type="project" value="InterPro"/>
</dbReference>
<feature type="domain" description="Multidrug resistance protein MdtA-like barrel-sandwich hybrid" evidence="5">
    <location>
        <begin position="100"/>
        <end position="295"/>
    </location>
</feature>
<gene>
    <name evidence="6" type="ORF">FJQ55_17590</name>
</gene>
<dbReference type="EMBL" id="VFYP01000003">
    <property type="protein sequence ID" value="TPP06561.1"/>
    <property type="molecule type" value="Genomic_DNA"/>
</dbReference>
<feature type="coiled-coil region" evidence="1">
    <location>
        <begin position="212"/>
        <end position="246"/>
    </location>
</feature>
<reference evidence="6 7" key="1">
    <citation type="submission" date="2019-06" db="EMBL/GenBank/DDBJ databases">
        <title>Rhizobium sp. CL12 isolated from roots of soybean.</title>
        <authorList>
            <person name="Wang C."/>
        </authorList>
    </citation>
    <scope>NUCLEOTIDE SEQUENCE [LARGE SCALE GENOMIC DNA]</scope>
    <source>
        <strain evidence="6 7">CL12</strain>
    </source>
</reference>